<dbReference type="InterPro" id="IPR029057">
    <property type="entry name" value="PRTase-like"/>
</dbReference>
<accession>A0A150KZK8</accession>
<dbReference type="Gene3D" id="3.40.50.2020">
    <property type="match status" value="1"/>
</dbReference>
<name>A0A150KZK8_9BACI</name>
<dbReference type="EMBL" id="LQYN01000056">
    <property type="protein sequence ID" value="KYD05525.1"/>
    <property type="molecule type" value="Genomic_DNA"/>
</dbReference>
<comment type="caution">
    <text evidence="1">The sequence shown here is derived from an EMBL/GenBank/DDBJ whole genome shotgun (WGS) entry which is preliminary data.</text>
</comment>
<dbReference type="CDD" id="cd06223">
    <property type="entry name" value="PRTases_typeI"/>
    <property type="match status" value="1"/>
</dbReference>
<dbReference type="PATRIC" id="fig|46224.3.peg.3226"/>
<keyword evidence="2" id="KW-1185">Reference proteome</keyword>
<reference evidence="1 2" key="1">
    <citation type="submission" date="2016-01" db="EMBL/GenBank/DDBJ databases">
        <title>Genome Sequences of Twelve Sporeforming Bacillus Species Isolated from Foods.</title>
        <authorList>
            <person name="Berendsen E.M."/>
            <person name="Wells-Bennik M.H."/>
            <person name="Krawcyk A.O."/>
            <person name="De Jong A."/>
            <person name="Holsappel S."/>
            <person name="Eijlander R.T."/>
            <person name="Kuipers O.P."/>
        </authorList>
    </citation>
    <scope>NUCLEOTIDE SEQUENCE [LARGE SCALE GENOMIC DNA]</scope>
    <source>
        <strain evidence="1 2">B4102</strain>
    </source>
</reference>
<dbReference type="InterPro" id="IPR000836">
    <property type="entry name" value="PRTase_dom"/>
</dbReference>
<dbReference type="AlphaFoldDB" id="A0A150KZK8"/>
<dbReference type="Proteomes" id="UP000075666">
    <property type="component" value="Unassembled WGS sequence"/>
</dbReference>
<dbReference type="STRING" id="46224.B4102_3249"/>
<dbReference type="OrthoDB" id="9779910at2"/>
<evidence type="ECO:0000313" key="2">
    <source>
        <dbReference type="Proteomes" id="UP000075666"/>
    </source>
</evidence>
<organism evidence="1 2">
    <name type="scientific">Heyndrickxia sporothermodurans</name>
    <dbReference type="NCBI Taxonomy" id="46224"/>
    <lineage>
        <taxon>Bacteria</taxon>
        <taxon>Bacillati</taxon>
        <taxon>Bacillota</taxon>
        <taxon>Bacilli</taxon>
        <taxon>Bacillales</taxon>
        <taxon>Bacillaceae</taxon>
        <taxon>Heyndrickxia</taxon>
    </lineage>
</organism>
<sequence length="193" mass="22642">MNKQNPIKLHGNWIEGFAFDYHIIYSEYLGVDEWGRELFDTKRTEIGQLLYELKYKKDKLKAESIVQLIGPFLNLWGISNKIDYIIPVPPSIERRFQPVFELSQKIGEHLKKQVLFDVVKKNNPTQSKNLVTDNKNEITGSIVRTKRFLRKVNLLIIDDLYQSGKTLNETAKELKNDQNVNNIYVLTMTKTRR</sequence>
<evidence type="ECO:0008006" key="3">
    <source>
        <dbReference type="Google" id="ProtNLM"/>
    </source>
</evidence>
<protein>
    <recommendedName>
        <fullName evidence="3">Phosphoribosyltransferase domain-containing protein</fullName>
    </recommendedName>
</protein>
<evidence type="ECO:0000313" key="1">
    <source>
        <dbReference type="EMBL" id="KYD05525.1"/>
    </source>
</evidence>
<proteinExistence type="predicted"/>
<dbReference type="RefSeq" id="WP_066231900.1">
    <property type="nucleotide sequence ID" value="NZ_JABWTQ010000170.1"/>
</dbReference>
<dbReference type="SUPFAM" id="SSF53271">
    <property type="entry name" value="PRTase-like"/>
    <property type="match status" value="1"/>
</dbReference>
<gene>
    <name evidence="1" type="ORF">B4102_3249</name>
</gene>